<reference evidence="1" key="1">
    <citation type="journal article" date="2014" name="Front. Microbiol.">
        <title>High frequency of phylogenetically diverse reductive dehalogenase-homologous genes in deep subseafloor sedimentary metagenomes.</title>
        <authorList>
            <person name="Kawai M."/>
            <person name="Futagami T."/>
            <person name="Toyoda A."/>
            <person name="Takaki Y."/>
            <person name="Nishi S."/>
            <person name="Hori S."/>
            <person name="Arai W."/>
            <person name="Tsubouchi T."/>
            <person name="Morono Y."/>
            <person name="Uchiyama I."/>
            <person name="Ito T."/>
            <person name="Fujiyama A."/>
            <person name="Inagaki F."/>
            <person name="Takami H."/>
        </authorList>
    </citation>
    <scope>NUCLEOTIDE SEQUENCE</scope>
    <source>
        <strain evidence="1">Expedition CK06-06</strain>
    </source>
</reference>
<name>X1A252_9ZZZZ</name>
<protein>
    <submittedName>
        <fullName evidence="1">Uncharacterized protein</fullName>
    </submittedName>
</protein>
<dbReference type="EMBL" id="BART01013330">
    <property type="protein sequence ID" value="GAG76130.1"/>
    <property type="molecule type" value="Genomic_DNA"/>
</dbReference>
<sequence>MSDDRKKMIIKLKSDINSFLKMTKNSNVTFDYRPVERATFYDILTRSVKVLPENSVFFKTLLKTVTDFPDAKKSCKRILEILKTEEIIESSITEKKLFLGAEDKIKLAGKSFQNEDFISTFNNLNGALELALK</sequence>
<organism evidence="1">
    <name type="scientific">marine sediment metagenome</name>
    <dbReference type="NCBI Taxonomy" id="412755"/>
    <lineage>
        <taxon>unclassified sequences</taxon>
        <taxon>metagenomes</taxon>
        <taxon>ecological metagenomes</taxon>
    </lineage>
</organism>
<feature type="non-terminal residue" evidence="1">
    <location>
        <position position="133"/>
    </location>
</feature>
<evidence type="ECO:0000313" key="1">
    <source>
        <dbReference type="EMBL" id="GAG76130.1"/>
    </source>
</evidence>
<proteinExistence type="predicted"/>
<comment type="caution">
    <text evidence="1">The sequence shown here is derived from an EMBL/GenBank/DDBJ whole genome shotgun (WGS) entry which is preliminary data.</text>
</comment>
<dbReference type="AlphaFoldDB" id="X1A252"/>
<gene>
    <name evidence="1" type="ORF">S01H4_27319</name>
</gene>
<accession>X1A252</accession>